<proteinExistence type="predicted"/>
<sequence length="197" mass="21827">MPSLLRLFAAVAAILLAISVWTLGWRLYHGLGAAWSAPVPFAASSPSPALRDVVEPITIVEGTSFDDGGSKGLRFTDARGVLREVCLEDTRVWEDDPRVLEGRHNVILDSFYPGGERARRVPISGLEERELLGLLERWARQDPDAGELERRQRLLERGELKIDAFWEGMPGRVHSKGTAVDILLELRSRNGAVDPPP</sequence>
<comment type="caution">
    <text evidence="1">The sequence shown here is derived from an EMBL/GenBank/DDBJ whole genome shotgun (WGS) entry which is preliminary data.</text>
</comment>
<dbReference type="RefSeq" id="WP_277860681.1">
    <property type="nucleotide sequence ID" value="NZ_JARRAG010000002.1"/>
</dbReference>
<organism evidence="1 2">
    <name type="scientific">Paludisphaera mucosa</name>
    <dbReference type="NCBI Taxonomy" id="3030827"/>
    <lineage>
        <taxon>Bacteria</taxon>
        <taxon>Pseudomonadati</taxon>
        <taxon>Planctomycetota</taxon>
        <taxon>Planctomycetia</taxon>
        <taxon>Isosphaerales</taxon>
        <taxon>Isosphaeraceae</taxon>
        <taxon>Paludisphaera</taxon>
    </lineage>
</organism>
<dbReference type="Proteomes" id="UP001216907">
    <property type="component" value="Unassembled WGS sequence"/>
</dbReference>
<keyword evidence="2" id="KW-1185">Reference proteome</keyword>
<protein>
    <submittedName>
        <fullName evidence="1">Uncharacterized protein</fullName>
    </submittedName>
</protein>
<evidence type="ECO:0000313" key="1">
    <source>
        <dbReference type="EMBL" id="MDG3004323.1"/>
    </source>
</evidence>
<accession>A0ABT6F9Q8</accession>
<reference evidence="1 2" key="1">
    <citation type="submission" date="2023-03" db="EMBL/GenBank/DDBJ databases">
        <title>Paludisphaera mucosa sp. nov. a novel planctomycete from northern fen.</title>
        <authorList>
            <person name="Ivanova A."/>
        </authorList>
    </citation>
    <scope>NUCLEOTIDE SEQUENCE [LARGE SCALE GENOMIC DNA]</scope>
    <source>
        <strain evidence="1 2">Pla2</strain>
    </source>
</reference>
<name>A0ABT6F9Q8_9BACT</name>
<evidence type="ECO:0000313" key="2">
    <source>
        <dbReference type="Proteomes" id="UP001216907"/>
    </source>
</evidence>
<dbReference type="EMBL" id="JARRAG010000002">
    <property type="protein sequence ID" value="MDG3004323.1"/>
    <property type="molecule type" value="Genomic_DNA"/>
</dbReference>
<gene>
    <name evidence="1" type="ORF">PZE19_11100</name>
</gene>